<evidence type="ECO:0000256" key="1">
    <source>
        <dbReference type="SAM" id="MobiDB-lite"/>
    </source>
</evidence>
<feature type="region of interest" description="Disordered" evidence="1">
    <location>
        <begin position="1"/>
        <end position="42"/>
    </location>
</feature>
<feature type="compositionally biased region" description="Basic and acidic residues" evidence="1">
    <location>
        <begin position="25"/>
        <end position="42"/>
    </location>
</feature>
<protein>
    <submittedName>
        <fullName evidence="3">VWA domain-containing protein</fullName>
    </submittedName>
</protein>
<keyword evidence="4" id="KW-1185">Reference proteome</keyword>
<feature type="domain" description="VWFA" evidence="2">
    <location>
        <begin position="158"/>
        <end position="319"/>
    </location>
</feature>
<name>A0A5N7MAY9_9HYPH</name>
<sequence length="350" mass="38548">MDEAGDDDGHGESTDGSDEDDTDAREERIRQAAQGHEPEDQDRLDIGDILDQIGEIAEKLEKEGCIPSPTPIGSTVRLDRTLQGPSDLGHYNSARDRLAGVTSTLAGSLRSLVIARDVRRRSPNREEGQLDMRNITAIATMSPDIYARTTITRSNNTAITFLGDVSVSMTEFANDDDDTPINHRQSNPRRIDLYFDAKIALTEALGPARRVVTRYLAYTNHYNSIPLYLLKDFTDNIVTARAGIDRLMSQMAKSQFQMGGTPTGEAMLEAWSGMRARKEDKKILIVITDGEPNDGGLAERAAAMIKQEGGFVIGVSVGSQEPQFEMPFWVTVPTIQELPTKLLTALRPIL</sequence>
<dbReference type="SUPFAM" id="SSF53300">
    <property type="entry name" value="vWA-like"/>
    <property type="match status" value="1"/>
</dbReference>
<dbReference type="SMART" id="SM00327">
    <property type="entry name" value="VWA"/>
    <property type="match status" value="1"/>
</dbReference>
<evidence type="ECO:0000313" key="3">
    <source>
        <dbReference type="EMBL" id="MPR23848.1"/>
    </source>
</evidence>
<feature type="compositionally biased region" description="Acidic residues" evidence="1">
    <location>
        <begin position="15"/>
        <end position="24"/>
    </location>
</feature>
<dbReference type="Proteomes" id="UP000403266">
    <property type="component" value="Unassembled WGS sequence"/>
</dbReference>
<evidence type="ECO:0000313" key="4">
    <source>
        <dbReference type="Proteomes" id="UP000403266"/>
    </source>
</evidence>
<gene>
    <name evidence="3" type="ORF">FS320_01080</name>
</gene>
<dbReference type="InterPro" id="IPR036465">
    <property type="entry name" value="vWFA_dom_sf"/>
</dbReference>
<evidence type="ECO:0000259" key="2">
    <source>
        <dbReference type="PROSITE" id="PS50234"/>
    </source>
</evidence>
<organism evidence="3 4">
    <name type="scientific">Microvirga tunisiensis</name>
    <dbReference type="NCBI Taxonomy" id="2108360"/>
    <lineage>
        <taxon>Bacteria</taxon>
        <taxon>Pseudomonadati</taxon>
        <taxon>Pseudomonadota</taxon>
        <taxon>Alphaproteobacteria</taxon>
        <taxon>Hyphomicrobiales</taxon>
        <taxon>Methylobacteriaceae</taxon>
        <taxon>Microvirga</taxon>
    </lineage>
</organism>
<accession>A0A5N7MAY9</accession>
<dbReference type="PROSITE" id="PS50234">
    <property type="entry name" value="VWFA"/>
    <property type="match status" value="1"/>
</dbReference>
<dbReference type="Pfam" id="PF00092">
    <property type="entry name" value="VWA"/>
    <property type="match status" value="1"/>
</dbReference>
<dbReference type="Gene3D" id="3.40.50.410">
    <property type="entry name" value="von Willebrand factor, type A domain"/>
    <property type="match status" value="1"/>
</dbReference>
<dbReference type="AlphaFoldDB" id="A0A5N7MAY9"/>
<reference evidence="3 4" key="1">
    <citation type="journal article" date="2019" name="Syst. Appl. Microbiol.">
        <title>Microvirga tunisiensis sp. nov., a root nodule symbiotic bacterium isolated from Lupinus micranthus and L. luteus grown in Northern Tunisia.</title>
        <authorList>
            <person name="Msaddak A."/>
            <person name="Rejili M."/>
            <person name="Duran D."/>
            <person name="Mars M."/>
            <person name="Palacios J.M."/>
            <person name="Ruiz-Argueso T."/>
            <person name="Rey L."/>
            <person name="Imperial J."/>
        </authorList>
    </citation>
    <scope>NUCLEOTIDE SEQUENCE [LARGE SCALE GENOMIC DNA]</scope>
    <source>
        <strain evidence="3 4">Lmie10</strain>
    </source>
</reference>
<proteinExistence type="predicted"/>
<comment type="caution">
    <text evidence="3">The sequence shown here is derived from an EMBL/GenBank/DDBJ whole genome shotgun (WGS) entry which is preliminary data.</text>
</comment>
<dbReference type="EMBL" id="VOSK01000001">
    <property type="protein sequence ID" value="MPR23848.1"/>
    <property type="molecule type" value="Genomic_DNA"/>
</dbReference>
<dbReference type="InterPro" id="IPR002035">
    <property type="entry name" value="VWF_A"/>
</dbReference>